<dbReference type="GO" id="GO:0003774">
    <property type="term" value="F:cytoskeletal motor activity"/>
    <property type="evidence" value="ECO:0007669"/>
    <property type="project" value="InterPro"/>
</dbReference>
<dbReference type="PANTHER" id="PTHR30534:SF0">
    <property type="entry name" value="FLAGELLAR MOTOR SWITCH PROTEIN FLIG"/>
    <property type="match status" value="1"/>
</dbReference>
<evidence type="ECO:0000256" key="5">
    <source>
        <dbReference type="ARBA" id="ARBA00022475"/>
    </source>
</evidence>
<evidence type="ECO:0000259" key="11">
    <source>
        <dbReference type="Pfam" id="PF01706"/>
    </source>
</evidence>
<keyword evidence="5" id="KW-1003">Cell membrane</keyword>
<protein>
    <recommendedName>
        <fullName evidence="4">Flagellar motor switch protein FliG</fullName>
    </recommendedName>
</protein>
<evidence type="ECO:0000313" key="14">
    <source>
        <dbReference type="EMBL" id="QDT02741.1"/>
    </source>
</evidence>
<evidence type="ECO:0000256" key="8">
    <source>
        <dbReference type="ARBA" id="ARBA00023136"/>
    </source>
</evidence>
<dbReference type="InterPro" id="IPR032779">
    <property type="entry name" value="FliG_M"/>
</dbReference>
<dbReference type="RefSeq" id="WP_145168549.1">
    <property type="nucleotide sequence ID" value="NZ_CP036525.1"/>
</dbReference>
<keyword evidence="6" id="KW-0145">Chemotaxis</keyword>
<feature type="domain" description="Flagellar motor switch protein FliG N-terminal" evidence="13">
    <location>
        <begin position="16"/>
        <end position="75"/>
    </location>
</feature>
<feature type="domain" description="Flagellar motor switch protein FliG middle" evidence="12">
    <location>
        <begin position="136"/>
        <end position="207"/>
    </location>
</feature>
<keyword evidence="15" id="KW-1185">Reference proteome</keyword>
<gene>
    <name evidence="14" type="ORF">K227x_11190</name>
</gene>
<dbReference type="GO" id="GO:0006935">
    <property type="term" value="P:chemotaxis"/>
    <property type="evidence" value="ECO:0007669"/>
    <property type="project" value="InterPro"/>
</dbReference>
<accession>A0A517N6J3</accession>
<dbReference type="GO" id="GO:0071973">
    <property type="term" value="P:bacterial-type flagellum-dependent cell motility"/>
    <property type="evidence" value="ECO:0007669"/>
    <property type="project" value="InterPro"/>
</dbReference>
<dbReference type="PANTHER" id="PTHR30534">
    <property type="entry name" value="FLAGELLAR MOTOR SWITCH PROTEIN FLIG"/>
    <property type="match status" value="1"/>
</dbReference>
<evidence type="ECO:0000256" key="7">
    <source>
        <dbReference type="ARBA" id="ARBA00022779"/>
    </source>
</evidence>
<evidence type="ECO:0000256" key="6">
    <source>
        <dbReference type="ARBA" id="ARBA00022500"/>
    </source>
</evidence>
<keyword evidence="14" id="KW-0966">Cell projection</keyword>
<evidence type="ECO:0000256" key="3">
    <source>
        <dbReference type="ARBA" id="ARBA00010299"/>
    </source>
</evidence>
<evidence type="ECO:0000256" key="10">
    <source>
        <dbReference type="SAM" id="MobiDB-lite"/>
    </source>
</evidence>
<organism evidence="14 15">
    <name type="scientific">Rubripirellula lacrimiformis</name>
    <dbReference type="NCBI Taxonomy" id="1930273"/>
    <lineage>
        <taxon>Bacteria</taxon>
        <taxon>Pseudomonadati</taxon>
        <taxon>Planctomycetota</taxon>
        <taxon>Planctomycetia</taxon>
        <taxon>Pirellulales</taxon>
        <taxon>Pirellulaceae</taxon>
        <taxon>Rubripirellula</taxon>
    </lineage>
</organism>
<dbReference type="Pfam" id="PF14841">
    <property type="entry name" value="FliG_M"/>
    <property type="match status" value="1"/>
</dbReference>
<dbReference type="KEGG" id="rlc:K227x_11190"/>
<dbReference type="Pfam" id="PF14842">
    <property type="entry name" value="FliG_N"/>
    <property type="match status" value="1"/>
</dbReference>
<evidence type="ECO:0000256" key="9">
    <source>
        <dbReference type="ARBA" id="ARBA00023143"/>
    </source>
</evidence>
<dbReference type="InterPro" id="IPR000090">
    <property type="entry name" value="Flg_Motor_Flig"/>
</dbReference>
<keyword evidence="7" id="KW-0283">Flagellar rotation</keyword>
<comment type="similarity">
    <text evidence="3">Belongs to the FliG family.</text>
</comment>
<evidence type="ECO:0000259" key="12">
    <source>
        <dbReference type="Pfam" id="PF14841"/>
    </source>
</evidence>
<proteinExistence type="inferred from homology"/>
<dbReference type="SUPFAM" id="SSF48029">
    <property type="entry name" value="FliG"/>
    <property type="match status" value="3"/>
</dbReference>
<dbReference type="InterPro" id="IPR011002">
    <property type="entry name" value="FliG_a-hlx"/>
</dbReference>
<feature type="compositionally biased region" description="Low complexity" evidence="10">
    <location>
        <begin position="316"/>
        <end position="341"/>
    </location>
</feature>
<dbReference type="Proteomes" id="UP000318538">
    <property type="component" value="Chromosome"/>
</dbReference>
<dbReference type="Pfam" id="PF01706">
    <property type="entry name" value="FliG_C"/>
    <property type="match status" value="1"/>
</dbReference>
<feature type="domain" description="Flagellar motor switch protein FliG C-terminal" evidence="11">
    <location>
        <begin position="370"/>
        <end position="441"/>
    </location>
</feature>
<feature type="region of interest" description="Disordered" evidence="10">
    <location>
        <begin position="71"/>
        <end position="100"/>
    </location>
</feature>
<dbReference type="EMBL" id="CP036525">
    <property type="protein sequence ID" value="QDT02741.1"/>
    <property type="molecule type" value="Genomic_DNA"/>
</dbReference>
<reference evidence="14 15" key="1">
    <citation type="submission" date="2019-02" db="EMBL/GenBank/DDBJ databases">
        <title>Deep-cultivation of Planctomycetes and their phenomic and genomic characterization uncovers novel biology.</title>
        <authorList>
            <person name="Wiegand S."/>
            <person name="Jogler M."/>
            <person name="Boedeker C."/>
            <person name="Pinto D."/>
            <person name="Vollmers J."/>
            <person name="Rivas-Marin E."/>
            <person name="Kohn T."/>
            <person name="Peeters S.H."/>
            <person name="Heuer A."/>
            <person name="Rast P."/>
            <person name="Oberbeckmann S."/>
            <person name="Bunk B."/>
            <person name="Jeske O."/>
            <person name="Meyerdierks A."/>
            <person name="Storesund J.E."/>
            <person name="Kallscheuer N."/>
            <person name="Luecker S."/>
            <person name="Lage O.M."/>
            <person name="Pohl T."/>
            <person name="Merkel B.J."/>
            <person name="Hornburger P."/>
            <person name="Mueller R.-W."/>
            <person name="Bruemmer F."/>
            <person name="Labrenz M."/>
            <person name="Spormann A.M."/>
            <person name="Op den Camp H."/>
            <person name="Overmann J."/>
            <person name="Amann R."/>
            <person name="Jetten M.S.M."/>
            <person name="Mascher T."/>
            <person name="Medema M.H."/>
            <person name="Devos D.P."/>
            <person name="Kaster A.-K."/>
            <person name="Ovreas L."/>
            <person name="Rohde M."/>
            <person name="Galperin M.Y."/>
            <person name="Jogler C."/>
        </authorList>
    </citation>
    <scope>NUCLEOTIDE SEQUENCE [LARGE SCALE GENOMIC DNA]</scope>
    <source>
        <strain evidence="14 15">K22_7</strain>
    </source>
</reference>
<dbReference type="OrthoDB" id="269759at2"/>
<dbReference type="InterPro" id="IPR023087">
    <property type="entry name" value="Flg_Motor_Flig_C"/>
</dbReference>
<dbReference type="GO" id="GO:0009288">
    <property type="term" value="C:bacterial-type flagellum"/>
    <property type="evidence" value="ECO:0007669"/>
    <property type="project" value="InterPro"/>
</dbReference>
<keyword evidence="8" id="KW-0472">Membrane</keyword>
<feature type="compositionally biased region" description="Polar residues" evidence="10">
    <location>
        <begin position="232"/>
        <end position="246"/>
    </location>
</feature>
<keyword evidence="14" id="KW-0282">Flagellum</keyword>
<comment type="subcellular location">
    <subcellularLocation>
        <location evidence="1">Bacterial flagellum basal body</location>
    </subcellularLocation>
    <subcellularLocation>
        <location evidence="2">Cell membrane</location>
        <topology evidence="2">Peripheral membrane protein</topology>
        <orientation evidence="2">Cytoplasmic side</orientation>
    </subcellularLocation>
</comment>
<sequence length="468" mass="48587">MAGSTQIDATNRDAALRRVAIVLSSLPASVAAKLMGTIDQNSKQTIRRTMATLADVDPLERHRALQAFKVSVQKQPSGGDELGISGDASGGQQDDAFFSQGPETMQRPAILKNQQVQRPADPSSPLAFLGDVEDDRLVELLSGEHAQAVALVLASIAPSHAARVLPRLSPALRSETLSRLGRLAEVPETAASEIASHFRSRLSQIQSSPSPGSTGKRALDAILAAMPGMPENQRSVDPQRSVSAHNAMSEASRYAGHAGRQSMVDPAGAGRPGASGGYRGAVHAEAVDSALSIQLAQHTMGAQSPAGRVPSDQVGASAVPSHSTPAHAAPSHATTSHTAPSNVTPSNRPPTAVGNSDAATPFRTTDEIHDHLLTLSAKELCGALGRVETRDAMLALCGLPNAKAESVLSVLPRDQAKTVRGQMNSLNSLNLRDIDKAKERVAIASLPSNVPGNVMQAATSHQVAAAAA</sequence>
<name>A0A517N6J3_9BACT</name>
<dbReference type="Gene3D" id="1.10.220.30">
    <property type="match status" value="3"/>
</dbReference>
<keyword evidence="14" id="KW-0969">Cilium</keyword>
<keyword evidence="9" id="KW-0975">Bacterial flagellum</keyword>
<feature type="region of interest" description="Disordered" evidence="10">
    <location>
        <begin position="229"/>
        <end position="276"/>
    </location>
</feature>
<evidence type="ECO:0000313" key="15">
    <source>
        <dbReference type="Proteomes" id="UP000318538"/>
    </source>
</evidence>
<dbReference type="InterPro" id="IPR028263">
    <property type="entry name" value="FliG_N"/>
</dbReference>
<evidence type="ECO:0000256" key="2">
    <source>
        <dbReference type="ARBA" id="ARBA00004413"/>
    </source>
</evidence>
<dbReference type="AlphaFoldDB" id="A0A517N6J3"/>
<evidence type="ECO:0000256" key="4">
    <source>
        <dbReference type="ARBA" id="ARBA00021870"/>
    </source>
</evidence>
<evidence type="ECO:0000256" key="1">
    <source>
        <dbReference type="ARBA" id="ARBA00004117"/>
    </source>
</evidence>
<evidence type="ECO:0000259" key="13">
    <source>
        <dbReference type="Pfam" id="PF14842"/>
    </source>
</evidence>
<feature type="region of interest" description="Disordered" evidence="10">
    <location>
        <begin position="298"/>
        <end position="359"/>
    </location>
</feature>